<organism evidence="2">
    <name type="scientific">freshwater metagenome</name>
    <dbReference type="NCBI Taxonomy" id="449393"/>
    <lineage>
        <taxon>unclassified sequences</taxon>
        <taxon>metagenomes</taxon>
        <taxon>ecological metagenomes</taxon>
    </lineage>
</organism>
<dbReference type="InterPro" id="IPR001173">
    <property type="entry name" value="Glyco_trans_2-like"/>
</dbReference>
<protein>
    <submittedName>
        <fullName evidence="2">Unannotated protein</fullName>
    </submittedName>
</protein>
<dbReference type="PANTHER" id="PTHR43685:SF2">
    <property type="entry name" value="GLYCOSYLTRANSFERASE 2-LIKE DOMAIN-CONTAINING PROTEIN"/>
    <property type="match status" value="1"/>
</dbReference>
<dbReference type="Gene3D" id="3.90.550.10">
    <property type="entry name" value="Spore Coat Polysaccharide Biosynthesis Protein SpsA, Chain A"/>
    <property type="match status" value="1"/>
</dbReference>
<gene>
    <name evidence="2" type="ORF">UFOPK3564_01764</name>
</gene>
<dbReference type="AlphaFoldDB" id="A0A6J7HR40"/>
<dbReference type="InterPro" id="IPR029044">
    <property type="entry name" value="Nucleotide-diphossugar_trans"/>
</dbReference>
<sequence length="304" mass="32847">MPVGVVIPVHGFSPYLTQTLDAIAGQDAPPVDVVVVDDGSPSPVELPEGHRDHVRLVRREEQGGPGAARNSGIAELDDEVDLVAFCDHDDVWVPGYLSAHARALAHHPGASILTGETLIVGPDDRVTGEQWQSLHRGSHRPALVLPTIYERHPLCTSATVVRRSALSDVGGFDETLPQAEDLDLWLRLLAGDHLLVSVLGATVRYRRHPSGLTHDLVELSESLLRVHRAHADHVREPVARRAEAADLRGRAAGLVRLGRFDEARAEYAAADALLPPLLGERLRAGILAVPGLRARVGRRSPYGV</sequence>
<dbReference type="CDD" id="cd00761">
    <property type="entry name" value="Glyco_tranf_GTA_type"/>
    <property type="match status" value="1"/>
</dbReference>
<evidence type="ECO:0000259" key="1">
    <source>
        <dbReference type="Pfam" id="PF00535"/>
    </source>
</evidence>
<dbReference type="InterPro" id="IPR050834">
    <property type="entry name" value="Glycosyltransf_2"/>
</dbReference>
<dbReference type="EMBL" id="CAFBMK010000100">
    <property type="protein sequence ID" value="CAB4919753.1"/>
    <property type="molecule type" value="Genomic_DNA"/>
</dbReference>
<reference evidence="2" key="1">
    <citation type="submission" date="2020-05" db="EMBL/GenBank/DDBJ databases">
        <authorList>
            <person name="Chiriac C."/>
            <person name="Salcher M."/>
            <person name="Ghai R."/>
            <person name="Kavagutti S V."/>
        </authorList>
    </citation>
    <scope>NUCLEOTIDE SEQUENCE</scope>
</reference>
<proteinExistence type="predicted"/>
<evidence type="ECO:0000313" key="2">
    <source>
        <dbReference type="EMBL" id="CAB4919753.1"/>
    </source>
</evidence>
<dbReference type="SUPFAM" id="SSF53448">
    <property type="entry name" value="Nucleotide-diphospho-sugar transferases"/>
    <property type="match status" value="1"/>
</dbReference>
<feature type="domain" description="Glycosyltransferase 2-like" evidence="1">
    <location>
        <begin position="5"/>
        <end position="168"/>
    </location>
</feature>
<dbReference type="PANTHER" id="PTHR43685">
    <property type="entry name" value="GLYCOSYLTRANSFERASE"/>
    <property type="match status" value="1"/>
</dbReference>
<dbReference type="Pfam" id="PF00535">
    <property type="entry name" value="Glycos_transf_2"/>
    <property type="match status" value="1"/>
</dbReference>
<name>A0A6J7HR40_9ZZZZ</name>
<accession>A0A6J7HR40</accession>